<proteinExistence type="predicted"/>
<dbReference type="PROSITE" id="PS51186">
    <property type="entry name" value="GNAT"/>
    <property type="match status" value="1"/>
</dbReference>
<evidence type="ECO:0000313" key="3">
    <source>
        <dbReference type="Proteomes" id="UP001595826"/>
    </source>
</evidence>
<dbReference type="CDD" id="cd04301">
    <property type="entry name" value="NAT_SF"/>
    <property type="match status" value="1"/>
</dbReference>
<dbReference type="EC" id="2.3.1.-" evidence="2"/>
<evidence type="ECO:0000313" key="2">
    <source>
        <dbReference type="EMBL" id="MFC4269170.1"/>
    </source>
</evidence>
<name>A0ABV8RB25_9FLAO</name>
<reference evidence="3" key="1">
    <citation type="journal article" date="2019" name="Int. J. Syst. Evol. Microbiol.">
        <title>The Global Catalogue of Microorganisms (GCM) 10K type strain sequencing project: providing services to taxonomists for standard genome sequencing and annotation.</title>
        <authorList>
            <consortium name="The Broad Institute Genomics Platform"/>
            <consortium name="The Broad Institute Genome Sequencing Center for Infectious Disease"/>
            <person name="Wu L."/>
            <person name="Ma J."/>
        </authorList>
    </citation>
    <scope>NUCLEOTIDE SEQUENCE [LARGE SCALE GENOMIC DNA]</scope>
    <source>
        <strain evidence="3">CECT 8655</strain>
    </source>
</reference>
<evidence type="ECO:0000259" key="1">
    <source>
        <dbReference type="PROSITE" id="PS51186"/>
    </source>
</evidence>
<keyword evidence="2" id="KW-0012">Acyltransferase</keyword>
<dbReference type="Pfam" id="PF00583">
    <property type="entry name" value="Acetyltransf_1"/>
    <property type="match status" value="1"/>
</dbReference>
<gene>
    <name evidence="2" type="ORF">ACFOWD_09660</name>
</gene>
<keyword evidence="3" id="KW-1185">Reference proteome</keyword>
<accession>A0ABV8RB25</accession>
<keyword evidence="2" id="KW-0808">Transferase</keyword>
<dbReference type="Gene3D" id="3.40.630.30">
    <property type="match status" value="1"/>
</dbReference>
<dbReference type="Proteomes" id="UP001595826">
    <property type="component" value="Unassembled WGS sequence"/>
</dbReference>
<comment type="caution">
    <text evidence="2">The sequence shown here is derived from an EMBL/GenBank/DDBJ whole genome shotgun (WGS) entry which is preliminary data.</text>
</comment>
<feature type="domain" description="N-acetyltransferase" evidence="1">
    <location>
        <begin position="11"/>
        <end position="149"/>
    </location>
</feature>
<dbReference type="InterPro" id="IPR000182">
    <property type="entry name" value="GNAT_dom"/>
</dbReference>
<organism evidence="2 3">
    <name type="scientific">Polaribacter marinivivus</name>
    <dbReference type="NCBI Taxonomy" id="1524260"/>
    <lineage>
        <taxon>Bacteria</taxon>
        <taxon>Pseudomonadati</taxon>
        <taxon>Bacteroidota</taxon>
        <taxon>Flavobacteriia</taxon>
        <taxon>Flavobacteriales</taxon>
        <taxon>Flavobacteriaceae</taxon>
    </lineage>
</organism>
<protein>
    <submittedName>
        <fullName evidence="2">GNAT family N-acetyltransferase</fullName>
        <ecNumber evidence="2">2.3.1.-</ecNumber>
    </submittedName>
</protein>
<sequence>MEIVIADKSHIIYAEIICETIAEAAKVRGTGIAKRKPEYIATKMENGNAVIALDGETFAGFCYIEQWGHGKFVANSGLIVHPNYRGLGLSKQIKQAVFNHSRNKFPNAKIFSITTGLAVMKLNSNLGYKPVTFSELTNDQSFWNGCQTCKNYDVLQRTEQKMCLCTGMLYDPSSKIEKEDKKIKEGVFKRLKNIKHTLFLKDKK</sequence>
<dbReference type="RefSeq" id="WP_298993433.1">
    <property type="nucleotide sequence ID" value="NZ_JBHSCY010000002.1"/>
</dbReference>
<dbReference type="EMBL" id="JBHSCY010000002">
    <property type="protein sequence ID" value="MFC4269170.1"/>
    <property type="molecule type" value="Genomic_DNA"/>
</dbReference>
<dbReference type="SUPFAM" id="SSF55729">
    <property type="entry name" value="Acyl-CoA N-acyltransferases (Nat)"/>
    <property type="match status" value="1"/>
</dbReference>
<dbReference type="GO" id="GO:0016746">
    <property type="term" value="F:acyltransferase activity"/>
    <property type="evidence" value="ECO:0007669"/>
    <property type="project" value="UniProtKB-KW"/>
</dbReference>
<dbReference type="InterPro" id="IPR016181">
    <property type="entry name" value="Acyl_CoA_acyltransferase"/>
</dbReference>